<keyword evidence="1 4" id="KW-0963">Cytoplasm</keyword>
<evidence type="ECO:0000256" key="3">
    <source>
        <dbReference type="ARBA" id="ARBA00023315"/>
    </source>
</evidence>
<dbReference type="InterPro" id="IPR042221">
    <property type="entry name" value="Leu/Phe-tRNA_Trfase_N"/>
</dbReference>
<name>A0ABU3KR22_9BURK</name>
<comment type="catalytic activity">
    <reaction evidence="4">
        <text>N-terminal L-lysyl-[protein] + L-leucyl-tRNA(Leu) = N-terminal L-leucyl-L-lysyl-[protein] + tRNA(Leu) + H(+)</text>
        <dbReference type="Rhea" id="RHEA:12340"/>
        <dbReference type="Rhea" id="RHEA-COMP:9613"/>
        <dbReference type="Rhea" id="RHEA-COMP:9622"/>
        <dbReference type="Rhea" id="RHEA-COMP:12670"/>
        <dbReference type="Rhea" id="RHEA-COMP:12671"/>
        <dbReference type="ChEBI" id="CHEBI:15378"/>
        <dbReference type="ChEBI" id="CHEBI:65249"/>
        <dbReference type="ChEBI" id="CHEBI:78442"/>
        <dbReference type="ChEBI" id="CHEBI:78494"/>
        <dbReference type="ChEBI" id="CHEBI:133043"/>
        <dbReference type="EC" id="2.3.2.6"/>
    </reaction>
</comment>
<dbReference type="GO" id="GO:0008914">
    <property type="term" value="F:leucyl-tRNA--protein transferase activity"/>
    <property type="evidence" value="ECO:0007669"/>
    <property type="project" value="UniProtKB-EC"/>
</dbReference>
<dbReference type="HAMAP" id="MF_00688">
    <property type="entry name" value="Leu_Phe_trans"/>
    <property type="match status" value="1"/>
</dbReference>
<dbReference type="EMBL" id="JAVBIK010000001">
    <property type="protein sequence ID" value="MDT7520256.1"/>
    <property type="molecule type" value="Genomic_DNA"/>
</dbReference>
<dbReference type="NCBIfam" id="TIGR00667">
    <property type="entry name" value="aat"/>
    <property type="match status" value="1"/>
</dbReference>
<evidence type="ECO:0000256" key="4">
    <source>
        <dbReference type="HAMAP-Rule" id="MF_00688"/>
    </source>
</evidence>
<reference evidence="5 6" key="1">
    <citation type="submission" date="2023-08" db="EMBL/GenBank/DDBJ databases">
        <title>Rhodoferax potami sp. nov. and Rhodoferax mekongensis sp. nov., isolated from the Mekong River in Thailand.</title>
        <authorList>
            <person name="Kitikhun S."/>
            <person name="Charoenyingcharoen P."/>
            <person name="Siriarchawattana P."/>
            <person name="Likhitrattanapisal S."/>
            <person name="Nilsakha T."/>
            <person name="Chanpet A."/>
            <person name="Rattanawaree P."/>
            <person name="Ingsriswang S."/>
        </authorList>
    </citation>
    <scope>NUCLEOTIDE SEQUENCE [LARGE SCALE GENOMIC DNA]</scope>
    <source>
        <strain evidence="5 6">TBRC 17660</strain>
    </source>
</reference>
<dbReference type="EC" id="2.3.2.6" evidence="4"/>
<keyword evidence="3 4" id="KW-0012">Acyltransferase</keyword>
<evidence type="ECO:0000313" key="5">
    <source>
        <dbReference type="EMBL" id="MDT7520256.1"/>
    </source>
</evidence>
<dbReference type="PANTHER" id="PTHR30098">
    <property type="entry name" value="LEUCYL/PHENYLALANYL-TRNA--PROTEIN TRANSFERASE"/>
    <property type="match status" value="1"/>
</dbReference>
<evidence type="ECO:0000256" key="2">
    <source>
        <dbReference type="ARBA" id="ARBA00022679"/>
    </source>
</evidence>
<comment type="subcellular location">
    <subcellularLocation>
        <location evidence="4">Cytoplasm</location>
    </subcellularLocation>
</comment>
<dbReference type="RefSeq" id="WP_313875868.1">
    <property type="nucleotide sequence ID" value="NZ_JAVBIK010000001.1"/>
</dbReference>
<comment type="catalytic activity">
    <reaction evidence="4">
        <text>L-phenylalanyl-tRNA(Phe) + an N-terminal L-alpha-aminoacyl-[protein] = an N-terminal L-phenylalanyl-L-alpha-aminoacyl-[protein] + tRNA(Phe)</text>
        <dbReference type="Rhea" id="RHEA:43632"/>
        <dbReference type="Rhea" id="RHEA-COMP:9668"/>
        <dbReference type="Rhea" id="RHEA-COMP:9699"/>
        <dbReference type="Rhea" id="RHEA-COMP:10636"/>
        <dbReference type="Rhea" id="RHEA-COMP:10637"/>
        <dbReference type="ChEBI" id="CHEBI:78442"/>
        <dbReference type="ChEBI" id="CHEBI:78531"/>
        <dbReference type="ChEBI" id="CHEBI:78597"/>
        <dbReference type="ChEBI" id="CHEBI:83561"/>
        <dbReference type="EC" id="2.3.2.6"/>
    </reaction>
</comment>
<keyword evidence="2 4" id="KW-0808">Transferase</keyword>
<keyword evidence="6" id="KW-1185">Reference proteome</keyword>
<evidence type="ECO:0000313" key="6">
    <source>
        <dbReference type="Proteomes" id="UP001321700"/>
    </source>
</evidence>
<evidence type="ECO:0000256" key="1">
    <source>
        <dbReference type="ARBA" id="ARBA00022490"/>
    </source>
</evidence>
<accession>A0ABU3KR22</accession>
<dbReference type="Proteomes" id="UP001321700">
    <property type="component" value="Unassembled WGS sequence"/>
</dbReference>
<comment type="caution">
    <text evidence="5">The sequence shown here is derived from an EMBL/GenBank/DDBJ whole genome shotgun (WGS) entry which is preliminary data.</text>
</comment>
<comment type="function">
    <text evidence="4">Functions in the N-end rule pathway of protein degradation where it conjugates Leu, Phe and, less efficiently, Met from aminoacyl-tRNAs to the N-termini of proteins containing an N-terminal arginine or lysine.</text>
</comment>
<dbReference type="InterPro" id="IPR016181">
    <property type="entry name" value="Acyl_CoA_acyltransferase"/>
</dbReference>
<protein>
    <recommendedName>
        <fullName evidence="4">Leucyl/phenylalanyl-tRNA--protein transferase</fullName>
        <ecNumber evidence="4">2.3.2.6</ecNumber>
    </recommendedName>
    <alternativeName>
        <fullName evidence="4">L/F-transferase</fullName>
    </alternativeName>
    <alternativeName>
        <fullName evidence="4">Leucyltransferase</fullName>
    </alternativeName>
    <alternativeName>
        <fullName evidence="4">Phenyalanyltransferase</fullName>
    </alternativeName>
</protein>
<dbReference type="SUPFAM" id="SSF55729">
    <property type="entry name" value="Acyl-CoA N-acyltransferases (Nat)"/>
    <property type="match status" value="1"/>
</dbReference>
<proteinExistence type="inferred from homology"/>
<dbReference type="PANTHER" id="PTHR30098:SF2">
    <property type="entry name" value="LEUCYL_PHENYLALANYL-TRNA--PROTEIN TRANSFERASE"/>
    <property type="match status" value="1"/>
</dbReference>
<dbReference type="Gene3D" id="3.40.630.70">
    <property type="entry name" value="Leucyl/phenylalanyl-tRNA-protein transferase, C-terminal domain"/>
    <property type="match status" value="1"/>
</dbReference>
<dbReference type="Gene3D" id="3.30.70.3550">
    <property type="entry name" value="Leucyl/phenylalanyl-tRNA-protein transferase, N-terminal domain"/>
    <property type="match status" value="1"/>
</dbReference>
<dbReference type="Pfam" id="PF03588">
    <property type="entry name" value="Leu_Phe_trans"/>
    <property type="match status" value="1"/>
</dbReference>
<gene>
    <name evidence="4 5" type="primary">aat</name>
    <name evidence="5" type="ORF">RAE19_16335</name>
</gene>
<dbReference type="InterPro" id="IPR042203">
    <property type="entry name" value="Leu/Phe-tRNA_Trfase_C"/>
</dbReference>
<organism evidence="5 6">
    <name type="scientific">Rhodoferax potami</name>
    <dbReference type="NCBI Taxonomy" id="3068338"/>
    <lineage>
        <taxon>Bacteria</taxon>
        <taxon>Pseudomonadati</taxon>
        <taxon>Pseudomonadota</taxon>
        <taxon>Betaproteobacteria</taxon>
        <taxon>Burkholderiales</taxon>
        <taxon>Comamonadaceae</taxon>
        <taxon>Rhodoferax</taxon>
    </lineage>
</organism>
<dbReference type="InterPro" id="IPR004616">
    <property type="entry name" value="Leu/Phe-tRNA_Trfase"/>
</dbReference>
<comment type="similarity">
    <text evidence="4">Belongs to the L/F-transferase family.</text>
</comment>
<sequence length="246" mass="27669">MPTSSPLLPWLEPGESFPSTSAAWGEDSPAPGLLAAGGDLEPATLLRAYSNGIFPWYSEGQPTLWWSTNPRMTLWVDEFRLHRSLKKTIRRFRDTPGSEIRVDSSFEKVIEACSLTPRDGQNGTWILPEIRAAYLRLHHAGHAHSIETWQDGELVGGLYCVCIGHAVFGESMFARRTDASKLALAALVAIARHHKVAWIDCQQVTSHLAFMGARPIDKRTFQQCLDSAIPKPPIDWRFDHLYWNHL</sequence>
<comment type="catalytic activity">
    <reaction evidence="4">
        <text>N-terminal L-arginyl-[protein] + L-leucyl-tRNA(Leu) = N-terminal L-leucyl-L-arginyl-[protein] + tRNA(Leu) + H(+)</text>
        <dbReference type="Rhea" id="RHEA:50416"/>
        <dbReference type="Rhea" id="RHEA-COMP:9613"/>
        <dbReference type="Rhea" id="RHEA-COMP:9622"/>
        <dbReference type="Rhea" id="RHEA-COMP:12672"/>
        <dbReference type="Rhea" id="RHEA-COMP:12673"/>
        <dbReference type="ChEBI" id="CHEBI:15378"/>
        <dbReference type="ChEBI" id="CHEBI:64719"/>
        <dbReference type="ChEBI" id="CHEBI:78442"/>
        <dbReference type="ChEBI" id="CHEBI:78494"/>
        <dbReference type="ChEBI" id="CHEBI:133044"/>
        <dbReference type="EC" id="2.3.2.6"/>
    </reaction>
</comment>